<keyword evidence="6" id="KW-0238">DNA-binding</keyword>
<dbReference type="GeneID" id="108052853"/>
<evidence type="ECO:0000256" key="4">
    <source>
        <dbReference type="ARBA" id="ARBA00022771"/>
    </source>
</evidence>
<reference evidence="10" key="2">
    <citation type="submission" date="2025-05" db="UniProtKB">
        <authorList>
            <consortium name="EnsemblMetazoa"/>
        </authorList>
    </citation>
    <scope>IDENTIFICATION</scope>
</reference>
<dbReference type="PANTHER" id="PTHR24392:SF31">
    <property type="entry name" value="C2H2-TYPE DOMAIN-CONTAINING PROTEIN"/>
    <property type="match status" value="1"/>
</dbReference>
<dbReference type="SMART" id="SM00355">
    <property type="entry name" value="ZnF_C2H2"/>
    <property type="match status" value="4"/>
</dbReference>
<sequence>MSQSYDVTETLKIEALDFIYQDEMEFLSIKPPPENQDNAKPVTLKRLICNINGCNYSTNRRRDLKRHKRTQKHVLEKFGSDESESDDFLEPSVFSCPLCDYTTAKRFSFVRHKESRRHIMKELDECEKLMDKADKTESSMKSRKRADLSQDTDAILYTCTACDYNTTDQFYLETHNKSQEHRQNMERANEFIEYVPQGEQNMVQSFEETEEEYDNQRDVFHEISATLECAPCQYKTARRFCFVRHLQSTRHLTKMQAEFDALEQADDFEVANALDNIDGVEELVGLEETEALQEQIGVNTLDEIDGVVQIEPGFEMIEYAVVEENVYEEIVYLPTEDSAEESCGFITLNNV</sequence>
<dbReference type="PANTHER" id="PTHR24392">
    <property type="entry name" value="ZINC FINGER PROTEIN"/>
    <property type="match status" value="1"/>
</dbReference>
<protein>
    <recommendedName>
        <fullName evidence="9">C2H2-type domain-containing protein</fullName>
    </recommendedName>
</protein>
<keyword evidence="2" id="KW-0479">Metal-binding</keyword>
<evidence type="ECO:0000256" key="3">
    <source>
        <dbReference type="ARBA" id="ARBA00022737"/>
    </source>
</evidence>
<evidence type="ECO:0000256" key="1">
    <source>
        <dbReference type="ARBA" id="ARBA00004123"/>
    </source>
</evidence>
<evidence type="ECO:0000259" key="9">
    <source>
        <dbReference type="PROSITE" id="PS50157"/>
    </source>
</evidence>
<keyword evidence="7" id="KW-0539">Nucleus</keyword>
<proteinExistence type="predicted"/>
<keyword evidence="11" id="KW-1185">Reference proteome</keyword>
<dbReference type="PROSITE" id="PS50157">
    <property type="entry name" value="ZINC_FINGER_C2H2_2"/>
    <property type="match status" value="1"/>
</dbReference>
<dbReference type="InterPro" id="IPR013087">
    <property type="entry name" value="Znf_C2H2_type"/>
</dbReference>
<evidence type="ECO:0000256" key="6">
    <source>
        <dbReference type="ARBA" id="ARBA00023125"/>
    </source>
</evidence>
<dbReference type="Gene3D" id="3.30.160.60">
    <property type="entry name" value="Classic Zinc Finger"/>
    <property type="match status" value="1"/>
</dbReference>
<keyword evidence="5" id="KW-0862">Zinc</keyword>
<accession>A0ABM5I6C6</accession>
<evidence type="ECO:0000313" key="10">
    <source>
        <dbReference type="EnsemblMetazoa" id="XP_016990842.2"/>
    </source>
</evidence>
<evidence type="ECO:0000256" key="5">
    <source>
        <dbReference type="ARBA" id="ARBA00022833"/>
    </source>
</evidence>
<dbReference type="InterPro" id="IPR036236">
    <property type="entry name" value="Znf_C2H2_sf"/>
</dbReference>
<name>A0ABM5I6C6_DRORH</name>
<comment type="subcellular location">
    <subcellularLocation>
        <location evidence="1">Nucleus</location>
    </subcellularLocation>
</comment>
<organism evidence="10 11">
    <name type="scientific">Drosophila rhopaloa</name>
    <name type="common">Fruit fly</name>
    <dbReference type="NCBI Taxonomy" id="1041015"/>
    <lineage>
        <taxon>Eukaryota</taxon>
        <taxon>Metazoa</taxon>
        <taxon>Ecdysozoa</taxon>
        <taxon>Arthropoda</taxon>
        <taxon>Hexapoda</taxon>
        <taxon>Insecta</taxon>
        <taxon>Pterygota</taxon>
        <taxon>Neoptera</taxon>
        <taxon>Endopterygota</taxon>
        <taxon>Diptera</taxon>
        <taxon>Brachycera</taxon>
        <taxon>Muscomorpha</taxon>
        <taxon>Ephydroidea</taxon>
        <taxon>Drosophilidae</taxon>
        <taxon>Drosophila</taxon>
        <taxon>Sophophora</taxon>
    </lineage>
</organism>
<dbReference type="EnsemblMetazoa" id="XM_017135353.2">
    <property type="protein sequence ID" value="XP_016990842.2"/>
    <property type="gene ID" value="LOC108052853"/>
</dbReference>
<dbReference type="SUPFAM" id="SSF57667">
    <property type="entry name" value="beta-beta-alpha zinc fingers"/>
    <property type="match status" value="1"/>
</dbReference>
<evidence type="ECO:0000256" key="8">
    <source>
        <dbReference type="PROSITE-ProRule" id="PRU00042"/>
    </source>
</evidence>
<evidence type="ECO:0000256" key="2">
    <source>
        <dbReference type="ARBA" id="ARBA00022723"/>
    </source>
</evidence>
<feature type="domain" description="C2H2-type" evidence="9">
    <location>
        <begin position="47"/>
        <end position="78"/>
    </location>
</feature>
<dbReference type="Proteomes" id="UP001652680">
    <property type="component" value="Unassembled WGS sequence"/>
</dbReference>
<evidence type="ECO:0000256" key="7">
    <source>
        <dbReference type="ARBA" id="ARBA00023242"/>
    </source>
</evidence>
<keyword evidence="4 8" id="KW-0863">Zinc-finger</keyword>
<keyword evidence="3" id="KW-0677">Repeat</keyword>
<evidence type="ECO:0000313" key="11">
    <source>
        <dbReference type="Proteomes" id="UP001652680"/>
    </source>
</evidence>
<dbReference type="Pfam" id="PF12874">
    <property type="entry name" value="zf-met"/>
    <property type="match status" value="1"/>
</dbReference>
<dbReference type="RefSeq" id="XP_016990842.2">
    <property type="nucleotide sequence ID" value="XM_017135353.2"/>
</dbReference>
<reference evidence="11" key="1">
    <citation type="journal article" date="2021" name="Elife">
        <title>Highly contiguous assemblies of 101 drosophilid genomes.</title>
        <authorList>
            <person name="Kim B.Y."/>
            <person name="Wang J.R."/>
            <person name="Miller D.E."/>
            <person name="Barmina O."/>
            <person name="Delaney E."/>
            <person name="Thompson A."/>
            <person name="Comeault A.A."/>
            <person name="Peede D."/>
            <person name="D'Agostino E.R."/>
            <person name="Pelaez J."/>
            <person name="Aguilar J.M."/>
            <person name="Haji D."/>
            <person name="Matsunaga T."/>
            <person name="Armstrong E.E."/>
            <person name="Zych M."/>
            <person name="Ogawa Y."/>
            <person name="Stamenkovic-Radak M."/>
            <person name="Jelic M."/>
            <person name="Veselinovic M.S."/>
            <person name="Tanaskovic M."/>
            <person name="Eric P."/>
            <person name="Gao J.J."/>
            <person name="Katoh T.K."/>
            <person name="Toda M.J."/>
            <person name="Watabe H."/>
            <person name="Watada M."/>
            <person name="Davis J.S."/>
            <person name="Moyle L.C."/>
            <person name="Manoli G."/>
            <person name="Bertolini E."/>
            <person name="Kostal V."/>
            <person name="Hawley R.S."/>
            <person name="Takahashi A."/>
            <person name="Jones C.D."/>
            <person name="Price D.K."/>
            <person name="Whiteman N."/>
            <person name="Kopp A."/>
            <person name="Matute D.R."/>
            <person name="Petrov D.A."/>
        </authorList>
    </citation>
    <scope>NUCLEOTIDE SEQUENCE [LARGE SCALE GENOMIC DNA]</scope>
</reference>